<name>A0A290MP41_CAUVI</name>
<evidence type="ECO:0000313" key="2">
    <source>
        <dbReference type="EMBL" id="ATC33827.1"/>
    </source>
</evidence>
<dbReference type="Proteomes" id="UP000217311">
    <property type="component" value="Chromosome"/>
</dbReference>
<gene>
    <name evidence="2" type="ORF">CA606_16660</name>
</gene>
<sequence length="70" mass="7324">MDLDIRRLLKSALALDGEGRGWGDLLSRRWSAASTAAFTPPLPLPIEGRGRDVSDRAPGGSPPAPSGASR</sequence>
<feature type="region of interest" description="Disordered" evidence="1">
    <location>
        <begin position="38"/>
        <end position="70"/>
    </location>
</feature>
<protein>
    <submittedName>
        <fullName evidence="2">Uncharacterized protein</fullName>
    </submittedName>
</protein>
<organism evidence="2 3">
    <name type="scientific">Caulobacter vibrioides</name>
    <name type="common">Caulobacter crescentus</name>
    <dbReference type="NCBI Taxonomy" id="155892"/>
    <lineage>
        <taxon>Bacteria</taxon>
        <taxon>Pseudomonadati</taxon>
        <taxon>Pseudomonadota</taxon>
        <taxon>Alphaproteobacteria</taxon>
        <taxon>Caulobacterales</taxon>
        <taxon>Caulobacteraceae</taxon>
        <taxon>Caulobacter</taxon>
    </lineage>
</organism>
<accession>A0A290MP41</accession>
<evidence type="ECO:0000313" key="3">
    <source>
        <dbReference type="Proteomes" id="UP000217311"/>
    </source>
</evidence>
<evidence type="ECO:0000256" key="1">
    <source>
        <dbReference type="SAM" id="MobiDB-lite"/>
    </source>
</evidence>
<proteinExistence type="predicted"/>
<dbReference type="AlphaFoldDB" id="A0A290MP41"/>
<dbReference type="EMBL" id="CP023315">
    <property type="protein sequence ID" value="ATC33827.1"/>
    <property type="molecule type" value="Genomic_DNA"/>
</dbReference>
<reference evidence="3" key="1">
    <citation type="submission" date="2017-09" db="EMBL/GenBank/DDBJ databases">
        <title>Genome evolution observed in wild isolates of Caulobacter crescentus.</title>
        <authorList>
            <person name="Ely B."/>
            <person name="Wilson K."/>
            <person name="Scott D."/>
        </authorList>
    </citation>
    <scope>NUCLEOTIDE SEQUENCE [LARGE SCALE GENOMIC DNA]</scope>
    <source>
        <strain evidence="3">CB13b1a</strain>
    </source>
</reference>
<feature type="compositionally biased region" description="Pro residues" evidence="1">
    <location>
        <begin position="60"/>
        <end position="70"/>
    </location>
</feature>